<proteinExistence type="predicted"/>
<reference evidence="2 3" key="1">
    <citation type="submission" date="2019-03" db="EMBL/GenBank/DDBJ databases">
        <title>Genomics of glacier-inhabiting Cryobacterium strains.</title>
        <authorList>
            <person name="Liu Q."/>
            <person name="Xin Y.-H."/>
        </authorList>
    </citation>
    <scope>NUCLEOTIDE SEQUENCE [LARGE SCALE GENOMIC DNA]</scope>
    <source>
        <strain evidence="2 3">TMT1-1</strain>
    </source>
</reference>
<sequence length="343" mass="36814">MMLSLPPSADDDGTTWQIERAWPDRRSGATFEARAGHDGQVRGGRWTPSSGAVLGRFGHDDQLPDLAATARSGWIVVHRPGRRAVVRSADGSNYAKVFRPGRAVAAVAAMQNVEGLASAFLRPRIVAVTRDVVTCTTVPGRSLHDLGADPAAGLEWIRAWFAWRSAWVDSIGSAPADPSLPVHDAFAEAAIVRSWAAKLTSFNPSAASSRLVQVADRVAAGLVAGTADAVRPAHRDLHDKQILWDSSHGSGLIDFDTAANAEPALDLGNLRAHLALRERQGLLSSARRTHAADLIDSVADELHVAPERVNAYEAAARFRLGCLYAFRPRWAALAAVLRAEICR</sequence>
<accession>A0A4R8ZIJ1</accession>
<protein>
    <recommendedName>
        <fullName evidence="1">Aminoglycoside phosphotransferase domain-containing protein</fullName>
    </recommendedName>
</protein>
<gene>
    <name evidence="2" type="ORF">E3T27_05780</name>
</gene>
<dbReference type="InterPro" id="IPR002575">
    <property type="entry name" value="Aminoglycoside_PTrfase"/>
</dbReference>
<dbReference type="Pfam" id="PF01636">
    <property type="entry name" value="APH"/>
    <property type="match status" value="1"/>
</dbReference>
<evidence type="ECO:0000259" key="1">
    <source>
        <dbReference type="Pfam" id="PF01636"/>
    </source>
</evidence>
<dbReference type="SUPFAM" id="SSF56112">
    <property type="entry name" value="Protein kinase-like (PK-like)"/>
    <property type="match status" value="1"/>
</dbReference>
<name>A0A4R8ZIJ1_9MICO</name>
<evidence type="ECO:0000313" key="2">
    <source>
        <dbReference type="EMBL" id="TFD27273.1"/>
    </source>
</evidence>
<feature type="domain" description="Aminoglycoside phosphotransferase" evidence="1">
    <location>
        <begin position="141"/>
        <end position="273"/>
    </location>
</feature>
<keyword evidence="3" id="KW-1185">Reference proteome</keyword>
<dbReference type="Gene3D" id="3.90.1200.10">
    <property type="match status" value="1"/>
</dbReference>
<dbReference type="RefSeq" id="WP_134571880.1">
    <property type="nucleotide sequence ID" value="NZ_SOGT01000006.1"/>
</dbReference>
<comment type="caution">
    <text evidence="2">The sequence shown here is derived from an EMBL/GenBank/DDBJ whole genome shotgun (WGS) entry which is preliminary data.</text>
</comment>
<dbReference type="InterPro" id="IPR011009">
    <property type="entry name" value="Kinase-like_dom_sf"/>
</dbReference>
<dbReference type="AlphaFoldDB" id="A0A4R8ZIJ1"/>
<dbReference type="EMBL" id="SOGT01000006">
    <property type="protein sequence ID" value="TFD27273.1"/>
    <property type="molecule type" value="Genomic_DNA"/>
</dbReference>
<dbReference type="Proteomes" id="UP000298424">
    <property type="component" value="Unassembled WGS sequence"/>
</dbReference>
<organism evidence="2 3">
    <name type="scientific">Cryobacterium lyxosi</name>
    <dbReference type="NCBI Taxonomy" id="1259228"/>
    <lineage>
        <taxon>Bacteria</taxon>
        <taxon>Bacillati</taxon>
        <taxon>Actinomycetota</taxon>
        <taxon>Actinomycetes</taxon>
        <taxon>Micrococcales</taxon>
        <taxon>Microbacteriaceae</taxon>
        <taxon>Cryobacterium</taxon>
    </lineage>
</organism>
<dbReference type="OrthoDB" id="7842280at2"/>
<evidence type="ECO:0000313" key="3">
    <source>
        <dbReference type="Proteomes" id="UP000298424"/>
    </source>
</evidence>